<evidence type="ECO:0000313" key="2">
    <source>
        <dbReference type="Proteomes" id="UP000570678"/>
    </source>
</evidence>
<comment type="caution">
    <text evidence="1">The sequence shown here is derived from an EMBL/GenBank/DDBJ whole genome shotgun (WGS) entry which is preliminary data.</text>
</comment>
<organism evidence="1 2">
    <name type="scientific">Nocardia flavorosea</name>
    <dbReference type="NCBI Taxonomy" id="53429"/>
    <lineage>
        <taxon>Bacteria</taxon>
        <taxon>Bacillati</taxon>
        <taxon>Actinomycetota</taxon>
        <taxon>Actinomycetes</taxon>
        <taxon>Mycobacteriales</taxon>
        <taxon>Nocardiaceae</taxon>
        <taxon>Nocardia</taxon>
    </lineage>
</organism>
<dbReference type="Proteomes" id="UP000570678">
    <property type="component" value="Unassembled WGS sequence"/>
</dbReference>
<proteinExistence type="predicted"/>
<name>A0A846YSF6_9NOCA</name>
<keyword evidence="2" id="KW-1185">Reference proteome</keyword>
<accession>A0A846YSF6</accession>
<evidence type="ECO:0000313" key="1">
    <source>
        <dbReference type="EMBL" id="NKY60368.1"/>
    </source>
</evidence>
<reference evidence="1 2" key="1">
    <citation type="submission" date="2020-04" db="EMBL/GenBank/DDBJ databases">
        <title>MicrobeNet Type strains.</title>
        <authorList>
            <person name="Nicholson A.C."/>
        </authorList>
    </citation>
    <scope>NUCLEOTIDE SEQUENCE [LARGE SCALE GENOMIC DNA]</scope>
    <source>
        <strain evidence="1 2">JCM 3332</strain>
    </source>
</reference>
<dbReference type="AlphaFoldDB" id="A0A846YSF6"/>
<dbReference type="EMBL" id="JAAXOT010000022">
    <property type="protein sequence ID" value="NKY60368.1"/>
    <property type="molecule type" value="Genomic_DNA"/>
</dbReference>
<gene>
    <name evidence="1" type="ORF">HGA15_30380</name>
</gene>
<dbReference type="RefSeq" id="WP_062979930.1">
    <property type="nucleotide sequence ID" value="NZ_JAAXOT010000022.1"/>
</dbReference>
<protein>
    <submittedName>
        <fullName evidence="1">Uncharacterized protein</fullName>
    </submittedName>
</protein>
<sequence length="80" mass="8867">MNSARDTDTVARLRRSIAVVKRGKEAAKERDQAIARLKLEINPATGRLWTWPQIAALSGLSRIGVIDASKRALQDQQDVN</sequence>